<organism evidence="2">
    <name type="scientific">mine drainage metagenome</name>
    <dbReference type="NCBI Taxonomy" id="410659"/>
    <lineage>
        <taxon>unclassified sequences</taxon>
        <taxon>metagenomes</taxon>
        <taxon>ecological metagenomes</taxon>
    </lineage>
</organism>
<dbReference type="PANTHER" id="PTHR30373">
    <property type="entry name" value="UPF0603 PROTEIN YGCG"/>
    <property type="match status" value="1"/>
</dbReference>
<dbReference type="PANTHER" id="PTHR30373:SF8">
    <property type="entry name" value="BLL7265 PROTEIN"/>
    <property type="match status" value="1"/>
</dbReference>
<dbReference type="Gene3D" id="3.10.310.50">
    <property type="match status" value="1"/>
</dbReference>
<protein>
    <recommendedName>
        <fullName evidence="1">TPM domain-containing protein</fullName>
    </recommendedName>
</protein>
<feature type="domain" description="TPM" evidence="1">
    <location>
        <begin position="20"/>
        <end position="142"/>
    </location>
</feature>
<proteinExistence type="predicted"/>
<dbReference type="EMBL" id="MLJW01000021">
    <property type="protein sequence ID" value="OIR11016.1"/>
    <property type="molecule type" value="Genomic_DNA"/>
</dbReference>
<comment type="caution">
    <text evidence="2">The sequence shown here is derived from an EMBL/GenBank/DDBJ whole genome shotgun (WGS) entry which is preliminary data.</text>
</comment>
<sequence>MGIKRILKHLSISHASMRRTFSRASLNRIERTIAEVEQTHAGQIRFAVEAALELKPLLAGQTARERAIEVFSQLRIWDTEHNNGVLIYLLLADRDVEIVADRGVHARLGREVWEAICKEMESAFRHGKFEEGVIGGIRQVGAHLARHYPHAGSKTNELPDQPVLI</sequence>
<name>A0A1J5T439_9ZZZZ</name>
<evidence type="ECO:0000313" key="2">
    <source>
        <dbReference type="EMBL" id="OIR11016.1"/>
    </source>
</evidence>
<accession>A0A1J5T439</accession>
<gene>
    <name evidence="2" type="ORF">GALL_71870</name>
</gene>
<dbReference type="Pfam" id="PF04536">
    <property type="entry name" value="TPM_phosphatase"/>
    <property type="match status" value="1"/>
</dbReference>
<evidence type="ECO:0000259" key="1">
    <source>
        <dbReference type="Pfam" id="PF04536"/>
    </source>
</evidence>
<dbReference type="AlphaFoldDB" id="A0A1J5T439"/>
<reference evidence="2" key="1">
    <citation type="submission" date="2016-10" db="EMBL/GenBank/DDBJ databases">
        <title>Sequence of Gallionella enrichment culture.</title>
        <authorList>
            <person name="Poehlein A."/>
            <person name="Muehling M."/>
            <person name="Daniel R."/>
        </authorList>
    </citation>
    <scope>NUCLEOTIDE SEQUENCE</scope>
</reference>
<dbReference type="InterPro" id="IPR007621">
    <property type="entry name" value="TPM_dom"/>
</dbReference>